<evidence type="ECO:0000259" key="7">
    <source>
        <dbReference type="Pfam" id="PF16198"/>
    </source>
</evidence>
<organism evidence="8 9">
    <name type="scientific">Holdemanella biformis</name>
    <dbReference type="NCBI Taxonomy" id="1735"/>
    <lineage>
        <taxon>Bacteria</taxon>
        <taxon>Bacillati</taxon>
        <taxon>Bacillota</taxon>
        <taxon>Erysipelotrichia</taxon>
        <taxon>Erysipelotrichales</taxon>
        <taxon>Erysipelotrichaceae</taxon>
        <taxon>Holdemanella</taxon>
    </lineage>
</organism>
<evidence type="ECO:0000256" key="5">
    <source>
        <dbReference type="HAMAP-Rule" id="MF_01080"/>
    </source>
</evidence>
<dbReference type="EC" id="5.4.99.25" evidence="5"/>
<evidence type="ECO:0000256" key="1">
    <source>
        <dbReference type="ARBA" id="ARBA00000385"/>
    </source>
</evidence>
<sequence>MDGILIIDKPYGMTSHDVVNWLRKKYKQKKFGHTGTLDPNATGVLVVLCGKSCKLLQFLSDTDKEYIGQIEFGKSTSTDDIWGEVEAEKEVNLDFSFSEELQKFIGKNHQLVPKTSNKKVNGKKLMDYQREGLEVPKIYSDIEIYSMEDLGDYRFRVACSSGTYVRSICRDLALNTNNLGCMKSLRRTKVGRFTIDQAQTLEDLETQEPILYPSIYVLDHLDKINYQPIEDVYQGKRIRLDNSNNEVCILDAGKPIAIYEKEREGLFKSKRGLW</sequence>
<evidence type="ECO:0000313" key="9">
    <source>
        <dbReference type="Proteomes" id="UP000265489"/>
    </source>
</evidence>
<feature type="domain" description="tRNA pseudouridylate synthase B C-terminal" evidence="7">
    <location>
        <begin position="166"/>
        <end position="206"/>
    </location>
</feature>
<dbReference type="PANTHER" id="PTHR13767:SF2">
    <property type="entry name" value="PSEUDOURIDYLATE SYNTHASE TRUB1"/>
    <property type="match status" value="1"/>
</dbReference>
<feature type="active site" description="Nucleophile" evidence="5">
    <location>
        <position position="38"/>
    </location>
</feature>
<proteinExistence type="inferred from homology"/>
<gene>
    <name evidence="5 8" type="primary">truB</name>
    <name evidence="8" type="ORF">DWW32_06665</name>
</gene>
<accession>A0A395W6U0</accession>
<dbReference type="InterPro" id="IPR014780">
    <property type="entry name" value="tRNA_psdUridine_synth_TruB"/>
</dbReference>
<dbReference type="CDD" id="cd02573">
    <property type="entry name" value="PseudoU_synth_EcTruB"/>
    <property type="match status" value="1"/>
</dbReference>
<name>A0A395W6U0_9FIRM</name>
<comment type="similarity">
    <text evidence="2 5">Belongs to the pseudouridine synthase TruB family. Type 1 subfamily.</text>
</comment>
<dbReference type="Gene3D" id="3.30.2350.10">
    <property type="entry name" value="Pseudouridine synthase"/>
    <property type="match status" value="1"/>
</dbReference>
<keyword evidence="4 5" id="KW-0413">Isomerase</keyword>
<dbReference type="SUPFAM" id="SSF55120">
    <property type="entry name" value="Pseudouridine synthase"/>
    <property type="match status" value="1"/>
</dbReference>
<evidence type="ECO:0000259" key="6">
    <source>
        <dbReference type="Pfam" id="PF01509"/>
    </source>
</evidence>
<dbReference type="InterPro" id="IPR032819">
    <property type="entry name" value="TruB_C"/>
</dbReference>
<comment type="function">
    <text evidence="5">Responsible for synthesis of pseudouridine from uracil-55 in the psi GC loop of transfer RNAs.</text>
</comment>
<comment type="catalytic activity">
    <reaction evidence="1 5">
        <text>uridine(55) in tRNA = pseudouridine(55) in tRNA</text>
        <dbReference type="Rhea" id="RHEA:42532"/>
        <dbReference type="Rhea" id="RHEA-COMP:10101"/>
        <dbReference type="Rhea" id="RHEA-COMP:10102"/>
        <dbReference type="ChEBI" id="CHEBI:65314"/>
        <dbReference type="ChEBI" id="CHEBI:65315"/>
        <dbReference type="EC" id="5.4.99.25"/>
    </reaction>
</comment>
<evidence type="ECO:0000256" key="3">
    <source>
        <dbReference type="ARBA" id="ARBA00022694"/>
    </source>
</evidence>
<dbReference type="GO" id="GO:0160148">
    <property type="term" value="F:tRNA pseudouridine(55) synthase activity"/>
    <property type="evidence" value="ECO:0007669"/>
    <property type="project" value="UniProtKB-EC"/>
</dbReference>
<reference evidence="8 9" key="1">
    <citation type="submission" date="2018-08" db="EMBL/GenBank/DDBJ databases">
        <title>A genome reference for cultivated species of the human gut microbiota.</title>
        <authorList>
            <person name="Zou Y."/>
            <person name="Xue W."/>
            <person name="Luo G."/>
        </authorList>
    </citation>
    <scope>NUCLEOTIDE SEQUENCE [LARGE SCALE GENOMIC DNA]</scope>
    <source>
        <strain evidence="8 9">AF15-20</strain>
    </source>
</reference>
<dbReference type="Pfam" id="PF16198">
    <property type="entry name" value="TruB_C_2"/>
    <property type="match status" value="1"/>
</dbReference>
<dbReference type="Proteomes" id="UP000265489">
    <property type="component" value="Unassembled WGS sequence"/>
</dbReference>
<dbReference type="EMBL" id="QRYQ01000010">
    <property type="protein sequence ID" value="RGU91545.1"/>
    <property type="molecule type" value="Genomic_DNA"/>
</dbReference>
<dbReference type="InterPro" id="IPR020103">
    <property type="entry name" value="PsdUridine_synth_cat_dom_sf"/>
</dbReference>
<comment type="caution">
    <text evidence="8">The sequence shown here is derived from an EMBL/GenBank/DDBJ whole genome shotgun (WGS) entry which is preliminary data.</text>
</comment>
<dbReference type="AlphaFoldDB" id="A0A395W6U0"/>
<dbReference type="RefSeq" id="WP_118325193.1">
    <property type="nucleotide sequence ID" value="NZ_JAQEUN010000019.1"/>
</dbReference>
<dbReference type="GO" id="GO:0031119">
    <property type="term" value="P:tRNA pseudouridine synthesis"/>
    <property type="evidence" value="ECO:0007669"/>
    <property type="project" value="UniProtKB-UniRule"/>
</dbReference>
<evidence type="ECO:0000256" key="2">
    <source>
        <dbReference type="ARBA" id="ARBA00005642"/>
    </source>
</evidence>
<dbReference type="HAMAP" id="MF_01080">
    <property type="entry name" value="TruB_bact"/>
    <property type="match status" value="1"/>
</dbReference>
<dbReference type="Pfam" id="PF01509">
    <property type="entry name" value="TruB_N"/>
    <property type="match status" value="1"/>
</dbReference>
<dbReference type="InterPro" id="IPR002501">
    <property type="entry name" value="PsdUridine_synth_N"/>
</dbReference>
<feature type="domain" description="Pseudouridine synthase II N-terminal" evidence="6">
    <location>
        <begin position="23"/>
        <end position="165"/>
    </location>
</feature>
<dbReference type="NCBIfam" id="TIGR00431">
    <property type="entry name" value="TruB"/>
    <property type="match status" value="1"/>
</dbReference>
<dbReference type="PANTHER" id="PTHR13767">
    <property type="entry name" value="TRNA-PSEUDOURIDINE SYNTHASE"/>
    <property type="match status" value="1"/>
</dbReference>
<keyword evidence="3 5" id="KW-0819">tRNA processing</keyword>
<protein>
    <recommendedName>
        <fullName evidence="5">tRNA pseudouridine synthase B</fullName>
        <ecNumber evidence="5">5.4.99.25</ecNumber>
    </recommendedName>
    <alternativeName>
        <fullName evidence="5">tRNA pseudouridine(55) synthase</fullName>
        <shortName evidence="5">Psi55 synthase</shortName>
    </alternativeName>
    <alternativeName>
        <fullName evidence="5">tRNA pseudouridylate synthase</fullName>
    </alternativeName>
    <alternativeName>
        <fullName evidence="5">tRNA-uridine isomerase</fullName>
    </alternativeName>
</protein>
<evidence type="ECO:0000313" key="8">
    <source>
        <dbReference type="EMBL" id="RGU91545.1"/>
    </source>
</evidence>
<dbReference type="GO" id="GO:1990481">
    <property type="term" value="P:mRNA pseudouridine synthesis"/>
    <property type="evidence" value="ECO:0007669"/>
    <property type="project" value="TreeGrafter"/>
</dbReference>
<dbReference type="GO" id="GO:0003723">
    <property type="term" value="F:RNA binding"/>
    <property type="evidence" value="ECO:0007669"/>
    <property type="project" value="InterPro"/>
</dbReference>
<dbReference type="GeneID" id="66578788"/>
<evidence type="ECO:0000256" key="4">
    <source>
        <dbReference type="ARBA" id="ARBA00023235"/>
    </source>
</evidence>